<sequence length="102" mass="11591">MGFSKKTEGVIVESEAKKRMVFAGITLRTSLKPIFTKYEEDEESSTSTTPTSEESRTSSRFRCPPAPRKRKSKPLCYYGGVREYFATPPDLESVFIRRAEKA</sequence>
<dbReference type="AlphaFoldDB" id="A0AAD8I183"/>
<organism evidence="4 5">
    <name type="scientific">Heracleum sosnowskyi</name>
    <dbReference type="NCBI Taxonomy" id="360622"/>
    <lineage>
        <taxon>Eukaryota</taxon>
        <taxon>Viridiplantae</taxon>
        <taxon>Streptophyta</taxon>
        <taxon>Embryophyta</taxon>
        <taxon>Tracheophyta</taxon>
        <taxon>Spermatophyta</taxon>
        <taxon>Magnoliopsida</taxon>
        <taxon>eudicotyledons</taxon>
        <taxon>Gunneridae</taxon>
        <taxon>Pentapetalae</taxon>
        <taxon>asterids</taxon>
        <taxon>campanulids</taxon>
        <taxon>Apiales</taxon>
        <taxon>Apiaceae</taxon>
        <taxon>Apioideae</taxon>
        <taxon>apioid superclade</taxon>
        <taxon>Tordylieae</taxon>
        <taxon>Tordyliinae</taxon>
        <taxon>Heracleum</taxon>
    </lineage>
</organism>
<proteinExistence type="predicted"/>
<dbReference type="EMBL" id="JAUIZM010000007">
    <property type="protein sequence ID" value="KAK1376589.1"/>
    <property type="molecule type" value="Genomic_DNA"/>
</dbReference>
<dbReference type="GO" id="GO:0032875">
    <property type="term" value="P:regulation of DNA endoreduplication"/>
    <property type="evidence" value="ECO:0007669"/>
    <property type="project" value="InterPro"/>
</dbReference>
<accession>A0AAD8I183</accession>
<keyword evidence="2" id="KW-0131">Cell cycle</keyword>
<dbReference type="GO" id="GO:0004860">
    <property type="term" value="F:protein kinase inhibitor activity"/>
    <property type="evidence" value="ECO:0007669"/>
    <property type="project" value="UniProtKB-KW"/>
</dbReference>
<evidence type="ECO:0000256" key="1">
    <source>
        <dbReference type="ARBA" id="ARBA00023013"/>
    </source>
</evidence>
<dbReference type="PANTHER" id="PTHR33142:SF40">
    <property type="entry name" value="CYCLIN-DEPENDENT PROTEIN KINASE INHIBITOR SMR6"/>
    <property type="match status" value="1"/>
</dbReference>
<name>A0AAD8I183_9APIA</name>
<evidence type="ECO:0000313" key="4">
    <source>
        <dbReference type="EMBL" id="KAK1376589.1"/>
    </source>
</evidence>
<feature type="region of interest" description="Disordered" evidence="3">
    <location>
        <begin position="38"/>
        <end position="73"/>
    </location>
</feature>
<gene>
    <name evidence="4" type="ORF">POM88_032782</name>
</gene>
<protein>
    <submittedName>
        <fullName evidence="4">Cyclin-dependent protein kinase inhibitor SMR6</fullName>
    </submittedName>
</protein>
<dbReference type="InterPro" id="IPR040389">
    <property type="entry name" value="SMR"/>
</dbReference>
<evidence type="ECO:0000256" key="3">
    <source>
        <dbReference type="SAM" id="MobiDB-lite"/>
    </source>
</evidence>
<keyword evidence="5" id="KW-1185">Reference proteome</keyword>
<keyword evidence="1 4" id="KW-0649">Protein kinase inhibitor</keyword>
<reference evidence="4" key="1">
    <citation type="submission" date="2023-02" db="EMBL/GenBank/DDBJ databases">
        <title>Genome of toxic invasive species Heracleum sosnowskyi carries increased number of genes despite the absence of recent whole-genome duplications.</title>
        <authorList>
            <person name="Schelkunov M."/>
            <person name="Shtratnikova V."/>
            <person name="Makarenko M."/>
            <person name="Klepikova A."/>
            <person name="Omelchenko D."/>
            <person name="Novikova G."/>
            <person name="Obukhova E."/>
            <person name="Bogdanov V."/>
            <person name="Penin A."/>
            <person name="Logacheva M."/>
        </authorList>
    </citation>
    <scope>NUCLEOTIDE SEQUENCE</scope>
    <source>
        <strain evidence="4">Hsosn_3</strain>
        <tissue evidence="4">Leaf</tissue>
    </source>
</reference>
<dbReference type="PANTHER" id="PTHR33142">
    <property type="entry name" value="CYCLIN-DEPENDENT PROTEIN KINASE INHIBITOR SMR13"/>
    <property type="match status" value="1"/>
</dbReference>
<comment type="caution">
    <text evidence="4">The sequence shown here is derived from an EMBL/GenBank/DDBJ whole genome shotgun (WGS) entry which is preliminary data.</text>
</comment>
<evidence type="ECO:0000313" key="5">
    <source>
        <dbReference type="Proteomes" id="UP001237642"/>
    </source>
</evidence>
<reference evidence="4" key="2">
    <citation type="submission" date="2023-05" db="EMBL/GenBank/DDBJ databases">
        <authorList>
            <person name="Schelkunov M.I."/>
        </authorList>
    </citation>
    <scope>NUCLEOTIDE SEQUENCE</scope>
    <source>
        <strain evidence="4">Hsosn_3</strain>
        <tissue evidence="4">Leaf</tissue>
    </source>
</reference>
<dbReference type="Proteomes" id="UP001237642">
    <property type="component" value="Unassembled WGS sequence"/>
</dbReference>
<evidence type="ECO:0000256" key="2">
    <source>
        <dbReference type="ARBA" id="ARBA00023306"/>
    </source>
</evidence>